<dbReference type="RefSeq" id="XP_003880018.1">
    <property type="nucleotide sequence ID" value="XM_003879969.1"/>
</dbReference>
<dbReference type="GO" id="GO:0000045">
    <property type="term" value="P:autophagosome assembly"/>
    <property type="evidence" value="ECO:0007669"/>
    <property type="project" value="InterPro"/>
</dbReference>
<evidence type="ECO:0000256" key="5">
    <source>
        <dbReference type="SAM" id="MobiDB-lite"/>
    </source>
</evidence>
<sequence length="688" mass="73079">MSPAAPPPTHSSCATQPVSAVTSVPAETSGFPHPRAGGGSQQETCRARRLLRASPRPLNQSPGHFGSETPRGSLDELEAIHSTSSSGDGSSLLDSSRRSSSLVDSRDSDLGDDGFFKLGEDLGREPGSGSFDTASRDALTTPRTASQLRPLGVASPQPSLPIDGCRDGDGETEPRRVREERRSGRDSVGVLEVRRDSGRQETSRDQEAGDDGHARNEECRRPGADAGGGRSDAEGTRGVGSPAGDSQKRRETGLRGVHPAVPARPPPSVESAGEDLNPREANSATSRPFQSAVATARQSQICASRSRDAGAWSAERLGSEDSARAGPRPGEEDAERTDGEGRRQTPVREASRLAWAEGDYVEDEAFESPQEDLESGSRGGRAEGTPEASSSRDSRQSSDMETPMGFPAARIRGDSENSKAGLASSLLSSKARLGSPTGREVAGTSTATRETGKAPGFAPQTAGGSEEPASPQIPDAHSVPPPAEASFAPEAAATHWRRARGRDAASVQGVDTPQHGRFRGSSLGGERAAAPGGDYPLRTESQRGWRQGRHPTGNGETEPCVSDAETASVSDRSVRDGDEEGELEWIPPVDPSWSVENHLFQLRDFKVHISLANVGGAARLRVSRFKVDGYQRFDTVISFLKKALKRDHLFVYINNFVQPQPDEFVADLFKAFGVGGNLLVSYCYTPAY</sequence>
<dbReference type="EMBL" id="LN714475">
    <property type="protein sequence ID" value="CEL64571.1"/>
    <property type="molecule type" value="Genomic_DNA"/>
</dbReference>
<organism evidence="6 8">
    <name type="scientific">Neospora caninum (strain Liverpool)</name>
    <dbReference type="NCBI Taxonomy" id="572307"/>
    <lineage>
        <taxon>Eukaryota</taxon>
        <taxon>Sar</taxon>
        <taxon>Alveolata</taxon>
        <taxon>Apicomplexa</taxon>
        <taxon>Conoidasida</taxon>
        <taxon>Coccidia</taxon>
        <taxon>Eucoccidiorida</taxon>
        <taxon>Eimeriorina</taxon>
        <taxon>Sarcocystidae</taxon>
        <taxon>Neospora</taxon>
    </lineage>
</organism>
<dbReference type="GeneID" id="13446043"/>
<gene>
    <name evidence="7" type="ORF">BN1204_004600</name>
    <name evidence="6" type="ORF">NCLIV_004600</name>
</gene>
<dbReference type="Proteomes" id="UP000007494">
    <property type="component" value="Chromosome Ib"/>
</dbReference>
<dbReference type="Pfam" id="PF04110">
    <property type="entry name" value="APG12"/>
    <property type="match status" value="1"/>
</dbReference>
<keyword evidence="1 4" id="KW-1017">Isopeptide bond</keyword>
<keyword evidence="8" id="KW-1185">Reference proteome</keyword>
<reference evidence="8" key="3">
    <citation type="journal article" date="2012" name="PLoS Pathog.">
        <title>Comparative genomics of the apicomplexan parasites Toxoplasma gondii and Neospora caninum: Coccidia differing in host range and transmission strategy.</title>
        <authorList>
            <person name="Reid A.J."/>
            <person name="Vermont S.J."/>
            <person name="Cotton J.A."/>
            <person name="Harris D."/>
            <person name="Hill-Cawthorne G.A."/>
            <person name="Konen-Waisman S."/>
            <person name="Latham S.M."/>
            <person name="Mourier T."/>
            <person name="Norton R."/>
            <person name="Quail M.A."/>
            <person name="Sanders M."/>
            <person name="Shanmugam D."/>
            <person name="Sohal A."/>
            <person name="Wasmuth J.D."/>
            <person name="Brunk B."/>
            <person name="Grigg M.E."/>
            <person name="Howard J.C."/>
            <person name="Parkinson J."/>
            <person name="Roos D.S."/>
            <person name="Trees A.J."/>
            <person name="Berriman M."/>
            <person name="Pain A."/>
            <person name="Wastling J.M."/>
        </authorList>
    </citation>
    <scope>NUCLEOTIDE SEQUENCE [LARGE SCALE GENOMIC DNA]</scope>
    <source>
        <strain evidence="8">Liverpool</strain>
    </source>
</reference>
<reference evidence="6" key="1">
    <citation type="submission" date="2011-02" db="EMBL/GenBank/DDBJ databases">
        <authorList>
            <person name="Aslett M."/>
        </authorList>
    </citation>
    <scope>NUCLEOTIDE SEQUENCE</scope>
    <source>
        <strain evidence="6">Liverpool</strain>
    </source>
</reference>
<evidence type="ECO:0000256" key="3">
    <source>
        <dbReference type="ARBA" id="ARBA00023006"/>
    </source>
</evidence>
<dbReference type="GO" id="GO:0000422">
    <property type="term" value="P:autophagy of mitochondrion"/>
    <property type="evidence" value="ECO:0007669"/>
    <property type="project" value="TreeGrafter"/>
</dbReference>
<dbReference type="InterPro" id="IPR029071">
    <property type="entry name" value="Ubiquitin-like_domsf"/>
</dbReference>
<evidence type="ECO:0000256" key="1">
    <source>
        <dbReference type="ARBA" id="ARBA00022499"/>
    </source>
</evidence>
<comment type="similarity">
    <text evidence="4">Belongs to the ATG12 family.</text>
</comment>
<evidence type="ECO:0000313" key="8">
    <source>
        <dbReference type="Proteomes" id="UP000007494"/>
    </source>
</evidence>
<dbReference type="AlphaFoldDB" id="F0V8E2"/>
<feature type="compositionally biased region" description="Polar residues" evidence="5">
    <location>
        <begin position="10"/>
        <end position="26"/>
    </location>
</feature>
<feature type="compositionally biased region" description="Polar residues" evidence="5">
    <location>
        <begin position="280"/>
        <end position="303"/>
    </location>
</feature>
<evidence type="ECO:0000256" key="2">
    <source>
        <dbReference type="ARBA" id="ARBA00022786"/>
    </source>
</evidence>
<proteinExistence type="inferred from homology"/>
<dbReference type="SUPFAM" id="SSF54236">
    <property type="entry name" value="Ubiquitin-like"/>
    <property type="match status" value="1"/>
</dbReference>
<feature type="compositionally biased region" description="Low complexity" evidence="5">
    <location>
        <begin position="484"/>
        <end position="493"/>
    </location>
</feature>
<dbReference type="Gene3D" id="3.10.20.90">
    <property type="entry name" value="Phosphatidylinositol 3-kinase Catalytic Subunit, Chain A, domain 1"/>
    <property type="match status" value="1"/>
</dbReference>
<feature type="compositionally biased region" description="Low complexity" evidence="5">
    <location>
        <begin position="418"/>
        <end position="435"/>
    </location>
</feature>
<dbReference type="GO" id="GO:0034274">
    <property type="term" value="C:Atg12-Atg5-Atg16 complex"/>
    <property type="evidence" value="ECO:0007669"/>
    <property type="project" value="TreeGrafter"/>
</dbReference>
<feature type="compositionally biased region" description="Acidic residues" evidence="5">
    <location>
        <begin position="359"/>
        <end position="374"/>
    </location>
</feature>
<feature type="compositionally biased region" description="Basic and acidic residues" evidence="5">
    <location>
        <begin position="164"/>
        <end position="185"/>
    </location>
</feature>
<keyword evidence="2 4" id="KW-0833">Ubl conjugation pathway</keyword>
<dbReference type="PANTHER" id="PTHR13385:SF0">
    <property type="entry name" value="UBIQUITIN-LIKE PROTEIN ATG12"/>
    <property type="match status" value="1"/>
</dbReference>
<dbReference type="InParanoid" id="F0V8E2"/>
<dbReference type="GO" id="GO:0097352">
    <property type="term" value="P:autophagosome maturation"/>
    <property type="evidence" value="ECO:0007669"/>
    <property type="project" value="TreeGrafter"/>
</dbReference>
<feature type="compositionally biased region" description="Low complexity" evidence="5">
    <location>
        <begin position="84"/>
        <end position="103"/>
    </location>
</feature>
<dbReference type="PANTHER" id="PTHR13385">
    <property type="entry name" value="AUTOPHAGY PROTEIN 12"/>
    <property type="match status" value="1"/>
</dbReference>
<dbReference type="eggNOG" id="KOG3439">
    <property type="taxonomic scope" value="Eukaryota"/>
</dbReference>
<dbReference type="GO" id="GO:0034727">
    <property type="term" value="P:piecemeal microautophagy of the nucleus"/>
    <property type="evidence" value="ECO:0007669"/>
    <property type="project" value="TreeGrafter"/>
</dbReference>
<feature type="compositionally biased region" description="Basic and acidic residues" evidence="5">
    <location>
        <begin position="104"/>
        <end position="124"/>
    </location>
</feature>
<dbReference type="OrthoDB" id="349020at2759"/>
<evidence type="ECO:0000256" key="4">
    <source>
        <dbReference type="RuleBase" id="RU361201"/>
    </source>
</evidence>
<protein>
    <recommendedName>
        <fullName evidence="4">Ubiquitin-like protein ATG12</fullName>
    </recommendedName>
</protein>
<comment type="subunit">
    <text evidence="4">Forms a conjugate with ATG5.</text>
</comment>
<dbReference type="GO" id="GO:0000421">
    <property type="term" value="C:autophagosome membrane"/>
    <property type="evidence" value="ECO:0007669"/>
    <property type="project" value="TreeGrafter"/>
</dbReference>
<accession>F0V8E2</accession>
<dbReference type="EMBL" id="FR823381">
    <property type="protein sequence ID" value="CBZ49983.1"/>
    <property type="molecule type" value="Genomic_DNA"/>
</dbReference>
<evidence type="ECO:0000313" key="7">
    <source>
        <dbReference type="EMBL" id="CEL64571.1"/>
    </source>
</evidence>
<dbReference type="VEuPathDB" id="ToxoDB:NCLIV_004600"/>
<evidence type="ECO:0000313" key="6">
    <source>
        <dbReference type="EMBL" id="CBZ49983.1"/>
    </source>
</evidence>
<name>F0V8E2_NEOCL</name>
<feature type="compositionally biased region" description="Basic and acidic residues" evidence="5">
    <location>
        <begin position="192"/>
        <end position="223"/>
    </location>
</feature>
<dbReference type="InterPro" id="IPR007242">
    <property type="entry name" value="Atg12"/>
</dbReference>
<reference evidence="7" key="4">
    <citation type="journal article" date="2015" name="PLoS ONE">
        <title>Comprehensive Evaluation of Toxoplasma gondii VEG and Neospora caninum LIV Genomes with Tachyzoite Stage Transcriptome and Proteome Defines Novel Transcript Features.</title>
        <authorList>
            <person name="Ramaprasad A."/>
            <person name="Mourier T."/>
            <person name="Naeem R."/>
            <person name="Malas T.B."/>
            <person name="Moussa E."/>
            <person name="Panigrahi A."/>
            <person name="Vermont S.J."/>
            <person name="Otto T.D."/>
            <person name="Wastling J."/>
            <person name="Pain A."/>
        </authorList>
    </citation>
    <scope>NUCLEOTIDE SEQUENCE</scope>
    <source>
        <strain evidence="7">Liverpool</strain>
    </source>
</reference>
<keyword evidence="3 4" id="KW-0072">Autophagy</keyword>
<dbReference type="CDD" id="cd01612">
    <property type="entry name" value="Ubl_ATG12"/>
    <property type="match status" value="1"/>
</dbReference>
<dbReference type="GO" id="GO:0061723">
    <property type="term" value="P:glycophagy"/>
    <property type="evidence" value="ECO:0007669"/>
    <property type="project" value="TreeGrafter"/>
</dbReference>
<feature type="region of interest" description="Disordered" evidence="5">
    <location>
        <begin position="1"/>
        <end position="583"/>
    </location>
</feature>
<dbReference type="GO" id="GO:0019776">
    <property type="term" value="F:Atg8-family ligase activity"/>
    <property type="evidence" value="ECO:0007669"/>
    <property type="project" value="TreeGrafter"/>
</dbReference>
<dbReference type="GO" id="GO:0034045">
    <property type="term" value="C:phagophore assembly site membrane"/>
    <property type="evidence" value="ECO:0007669"/>
    <property type="project" value="TreeGrafter"/>
</dbReference>
<reference evidence="6" key="2">
    <citation type="submission" date="2011-03" db="EMBL/GenBank/DDBJ databases">
        <title>Comparative genomics and transcriptomics of Neospora caninum and Toxoplasma gondii.</title>
        <authorList>
            <person name="Reid A.J."/>
            <person name="Sohal A."/>
            <person name="Harris D."/>
            <person name="Quail M."/>
            <person name="Sanders M."/>
            <person name="Berriman M."/>
            <person name="Wastling J.M."/>
            <person name="Pain A."/>
        </authorList>
    </citation>
    <scope>NUCLEOTIDE SEQUENCE</scope>
    <source>
        <strain evidence="6">Liverpool</strain>
    </source>
</reference>
<dbReference type="OMA" id="DVESHFF"/>